<keyword evidence="10" id="KW-1185">Reference proteome</keyword>
<keyword evidence="1 7" id="KW-0831">Ubiquinone biosynthesis</keyword>
<protein>
    <recommendedName>
        <fullName evidence="7">Ubiquinone biosynthesis protein COQ4 homolog, mitochondrial</fullName>
    </recommendedName>
    <alternativeName>
        <fullName evidence="7">4-hydroxy-3-methoxy-5-polyprenylbenzoate decarboxylase</fullName>
        <ecNumber evidence="7">4.1.1.130</ecNumber>
    </alternativeName>
    <alternativeName>
        <fullName evidence="7">Coenzyme Q biosynthesis protein 4 homolog</fullName>
    </alternativeName>
</protein>
<evidence type="ECO:0000256" key="4">
    <source>
        <dbReference type="ARBA" id="ARBA00023128"/>
    </source>
</evidence>
<evidence type="ECO:0000256" key="1">
    <source>
        <dbReference type="ARBA" id="ARBA00022688"/>
    </source>
</evidence>
<comment type="caution">
    <text evidence="9">The sequence shown here is derived from an EMBL/GenBank/DDBJ whole genome shotgun (WGS) entry which is preliminary data.</text>
</comment>
<evidence type="ECO:0000256" key="2">
    <source>
        <dbReference type="ARBA" id="ARBA00022792"/>
    </source>
</evidence>
<gene>
    <name evidence="9" type="ORF">GHT06_018288</name>
</gene>
<dbReference type="PANTHER" id="PTHR12922:SF7">
    <property type="entry name" value="UBIQUINONE BIOSYNTHESIS PROTEIN COQ4 HOMOLOG, MITOCHONDRIAL"/>
    <property type="match status" value="1"/>
</dbReference>
<sequence length="302" mass="34215">MLTQSLITCHNRVILAVLHRQYTTTSRLSNILNHIREGDHINRKDEPLYDGHIPINIFQRAILAVGSSIMALTDPARGDMIAVNGESSGHFALMRMHKKMLESEEGQEILKDRPKINSSSVDLEKLKHYPDGTLGREYTKFLEVNNVSPDTRLPVRFVDDADLAYVMQRYRETHDLVHTLLGCPTNMLGEVAVKWVEALQTGLPMCIGGAVFGPVRLKPKNRSTYLNEYLPWAIRVGSNSTFLMNVYYERRWEQDITELRAELKIETPPVILKPQRPVADVSVEAETNGLKMPQPDSTPIAM</sequence>
<feature type="region of interest" description="Disordered" evidence="8">
    <location>
        <begin position="283"/>
        <end position="302"/>
    </location>
</feature>
<evidence type="ECO:0000256" key="8">
    <source>
        <dbReference type="SAM" id="MobiDB-lite"/>
    </source>
</evidence>
<dbReference type="GO" id="GO:0031314">
    <property type="term" value="C:extrinsic component of mitochondrial inner membrane"/>
    <property type="evidence" value="ECO:0007669"/>
    <property type="project" value="UniProtKB-UniRule"/>
</dbReference>
<keyword evidence="4 7" id="KW-0496">Mitochondrion</keyword>
<keyword evidence="3 7" id="KW-0862">Zinc</keyword>
<dbReference type="Pfam" id="PF05019">
    <property type="entry name" value="Coq4"/>
    <property type="match status" value="1"/>
</dbReference>
<comment type="similarity">
    <text evidence="7">Belongs to the COQ4 family.</text>
</comment>
<evidence type="ECO:0000313" key="9">
    <source>
        <dbReference type="EMBL" id="KAI9555772.1"/>
    </source>
</evidence>
<evidence type="ECO:0000256" key="3">
    <source>
        <dbReference type="ARBA" id="ARBA00022833"/>
    </source>
</evidence>
<organism evidence="9 10">
    <name type="scientific">Daphnia sinensis</name>
    <dbReference type="NCBI Taxonomy" id="1820382"/>
    <lineage>
        <taxon>Eukaryota</taxon>
        <taxon>Metazoa</taxon>
        <taxon>Ecdysozoa</taxon>
        <taxon>Arthropoda</taxon>
        <taxon>Crustacea</taxon>
        <taxon>Branchiopoda</taxon>
        <taxon>Diplostraca</taxon>
        <taxon>Cladocera</taxon>
        <taxon>Anomopoda</taxon>
        <taxon>Daphniidae</taxon>
        <taxon>Daphnia</taxon>
        <taxon>Daphnia similis group</taxon>
    </lineage>
</organism>
<feature type="binding site" evidence="7">
    <location>
        <position position="175"/>
    </location>
    <ligand>
        <name>Zn(2+)</name>
        <dbReference type="ChEBI" id="CHEBI:29105"/>
    </ligand>
</feature>
<comment type="subcellular location">
    <subcellularLocation>
        <location evidence="7">Mitochondrion inner membrane</location>
        <topology evidence="7">Peripheral membrane protein</topology>
        <orientation evidence="7">Matrix side</orientation>
    </subcellularLocation>
</comment>
<dbReference type="AlphaFoldDB" id="A0AAD5KNL6"/>
<feature type="binding site" evidence="7">
    <location>
        <position position="190"/>
    </location>
    <ligand>
        <name>Zn(2+)</name>
        <dbReference type="ChEBI" id="CHEBI:29105"/>
    </ligand>
</feature>
<feature type="binding site" evidence="7">
    <location>
        <position position="174"/>
    </location>
    <ligand>
        <name>Zn(2+)</name>
        <dbReference type="ChEBI" id="CHEBI:29105"/>
    </ligand>
</feature>
<evidence type="ECO:0000256" key="7">
    <source>
        <dbReference type="HAMAP-Rule" id="MF_03111"/>
    </source>
</evidence>
<evidence type="ECO:0000313" key="10">
    <source>
        <dbReference type="Proteomes" id="UP000820818"/>
    </source>
</evidence>
<dbReference type="InterPro" id="IPR007715">
    <property type="entry name" value="Coq4"/>
</dbReference>
<comment type="cofactor">
    <cofactor evidence="7">
        <name>Zn(2+)</name>
        <dbReference type="ChEBI" id="CHEBI:29105"/>
    </cofactor>
</comment>
<comment type="pathway">
    <text evidence="7">Cofactor biosynthesis; ubiquinone biosynthesis.</text>
</comment>
<keyword evidence="6 7" id="KW-0456">Lyase</keyword>
<accession>A0AAD5KNL6</accession>
<feature type="binding site" evidence="7">
    <location>
        <position position="178"/>
    </location>
    <ligand>
        <name>Zn(2+)</name>
        <dbReference type="ChEBI" id="CHEBI:29105"/>
    </ligand>
</feature>
<keyword evidence="7" id="KW-0479">Metal-binding</keyword>
<dbReference type="GO" id="GO:0120539">
    <property type="term" value="F:4-hydroxy-3-methoxy-5-polyprenylbenzoate decarboxylase activity"/>
    <property type="evidence" value="ECO:0007669"/>
    <property type="project" value="UniProtKB-EC"/>
</dbReference>
<proteinExistence type="inferred from homology"/>
<dbReference type="HAMAP" id="MF_03111">
    <property type="entry name" value="Coq4"/>
    <property type="match status" value="1"/>
</dbReference>
<dbReference type="EC" id="4.1.1.130" evidence="7"/>
<dbReference type="Proteomes" id="UP000820818">
    <property type="component" value="Linkage Group LG7"/>
</dbReference>
<reference evidence="9 10" key="1">
    <citation type="submission" date="2022-05" db="EMBL/GenBank/DDBJ databases">
        <title>A multi-omics perspective on studying reproductive biology in Daphnia sinensis.</title>
        <authorList>
            <person name="Jia J."/>
        </authorList>
    </citation>
    <scope>NUCLEOTIDE SEQUENCE [LARGE SCALE GENOMIC DNA]</scope>
    <source>
        <strain evidence="9 10">WSL</strain>
    </source>
</reference>
<comment type="function">
    <text evidence="7">Lyase that catalyzes the C1-decarboxylation of 4-hydroxy-3-methoxy-5-(all-trans-polyprenyl)benzoic acid into 2-methoxy-6-(all-trans-polyprenyl)phenol during ubiquinone biosynthesis.</text>
</comment>
<dbReference type="EMBL" id="WJBH02000007">
    <property type="protein sequence ID" value="KAI9555772.1"/>
    <property type="molecule type" value="Genomic_DNA"/>
</dbReference>
<keyword evidence="5 7" id="KW-0472">Membrane</keyword>
<keyword evidence="2 7" id="KW-0999">Mitochondrion inner membrane</keyword>
<dbReference type="GO" id="GO:0008270">
    <property type="term" value="F:zinc ion binding"/>
    <property type="evidence" value="ECO:0007669"/>
    <property type="project" value="UniProtKB-UniRule"/>
</dbReference>
<comment type="subunit">
    <text evidence="7">Component of a multi-subunit COQ enzyme complex.</text>
</comment>
<name>A0AAD5KNL6_9CRUS</name>
<dbReference type="PANTHER" id="PTHR12922">
    <property type="entry name" value="UBIQUINONE BIOSYNTHESIS PROTEIN"/>
    <property type="match status" value="1"/>
</dbReference>
<evidence type="ECO:0000256" key="6">
    <source>
        <dbReference type="ARBA" id="ARBA00023239"/>
    </source>
</evidence>
<dbReference type="InterPro" id="IPR027540">
    <property type="entry name" value="Coq4_euk"/>
</dbReference>
<evidence type="ECO:0000256" key="5">
    <source>
        <dbReference type="ARBA" id="ARBA00023136"/>
    </source>
</evidence>
<comment type="catalytic activity">
    <reaction evidence="7">
        <text>a 4-hydroxy-3-methoxy-5-(all-trans-polyprenyl)benzoate + H(+) = a 2-methoxy-6-(all-trans-polyprenyl)phenol + CO2</text>
        <dbReference type="Rhea" id="RHEA:81179"/>
        <dbReference type="Rhea" id="RHEA-COMP:9551"/>
        <dbReference type="Rhea" id="RHEA-COMP:10931"/>
        <dbReference type="ChEBI" id="CHEBI:15378"/>
        <dbReference type="ChEBI" id="CHEBI:16526"/>
        <dbReference type="ChEBI" id="CHEBI:62731"/>
        <dbReference type="ChEBI" id="CHEBI:84443"/>
        <dbReference type="EC" id="4.1.1.130"/>
    </reaction>
</comment>